<dbReference type="InterPro" id="IPR013130">
    <property type="entry name" value="Fe3_Rdtase_TM_dom"/>
</dbReference>
<dbReference type="OrthoDB" id="4494341at2759"/>
<gene>
    <name evidence="14" type="ORF">BCR35DRAFT_308235</name>
</gene>
<dbReference type="InterPro" id="IPR017927">
    <property type="entry name" value="FAD-bd_FR_type"/>
</dbReference>
<dbReference type="GO" id="GO:0005886">
    <property type="term" value="C:plasma membrane"/>
    <property type="evidence" value="ECO:0007669"/>
    <property type="project" value="TreeGrafter"/>
</dbReference>
<evidence type="ECO:0000256" key="4">
    <source>
        <dbReference type="ARBA" id="ARBA00022692"/>
    </source>
</evidence>
<keyword evidence="5" id="KW-0249">Electron transport</keyword>
<organism evidence="14 15">
    <name type="scientific">Leucosporidium creatinivorum</name>
    <dbReference type="NCBI Taxonomy" id="106004"/>
    <lineage>
        <taxon>Eukaryota</taxon>
        <taxon>Fungi</taxon>
        <taxon>Dikarya</taxon>
        <taxon>Basidiomycota</taxon>
        <taxon>Pucciniomycotina</taxon>
        <taxon>Microbotryomycetes</taxon>
        <taxon>Leucosporidiales</taxon>
        <taxon>Leucosporidium</taxon>
    </lineage>
</organism>
<feature type="domain" description="FAD-binding FR-type" evidence="13">
    <location>
        <begin position="311"/>
        <end position="438"/>
    </location>
</feature>
<dbReference type="PROSITE" id="PS51384">
    <property type="entry name" value="FAD_FR"/>
    <property type="match status" value="1"/>
</dbReference>
<dbReference type="PANTHER" id="PTHR32361">
    <property type="entry name" value="FERRIC/CUPRIC REDUCTASE TRANSMEMBRANE COMPONENT"/>
    <property type="match status" value="1"/>
</dbReference>
<dbReference type="CDD" id="cd06186">
    <property type="entry name" value="NOX_Duox_like_FAD_NADP"/>
    <property type="match status" value="1"/>
</dbReference>
<keyword evidence="9 12" id="KW-0472">Membrane</keyword>
<sequence>MPAVLDHLHVLKKEKNPADTAEKARQKIASLDVCNVYAIIFGCILGIFALRYIVLQVQYFLLRRQQRARLAALPANEKKGSGASSIYSAKPALLRASDRIDALFSKPVGVWPVASMTWFRFLLLTAIISINIIACLVISVSTRGPVTVNANAARAFSRRCGRVAAANFPLLYSFAGRNSIIHILTGFPYQEIRYYHKVIGTICFLQCLVHTLAYTGYYVQVKGVESLHEEYTEAYFKWGIAAVVGGLVSCLVGLRAFRNRWYELFLISHIIGAVLMLAGSWYHRPIMVPWVYAAVAVWVFERAARLTLHVANRYQSRLVMHNPMLQAEASVCHGAIRLSVPFPSGTWEAGQHAYISFWGSDLLRRPHLYGQSHPFSVANVPDSSAASGDHHLQFVLRIHNGVTRELASIIDRKTAASKSTSCPITISVEGLHGRGPAADEFDNVLLVAGGSGITHVTSILSSVCMKADQGICAASNVKLVWAVHHLDQAQWIDSTLDDCRARADRAGLNLDVQIFVTRNDGEGSGRSTPTGSNTPSVSDELDEKKELPASSSTHIGRAAVHRGRPQVGEVTREFIAAASGRSCVVACGPEALAEEVRAVTNVLAAPTLEVQIAKFEC</sequence>
<dbReference type="SFLD" id="SFLDS00052">
    <property type="entry name" value="Ferric_Reductase_Domain"/>
    <property type="match status" value="1"/>
</dbReference>
<keyword evidence="15" id="KW-1185">Reference proteome</keyword>
<evidence type="ECO:0000256" key="2">
    <source>
        <dbReference type="ARBA" id="ARBA00006278"/>
    </source>
</evidence>
<evidence type="ECO:0000256" key="8">
    <source>
        <dbReference type="ARBA" id="ARBA00023065"/>
    </source>
</evidence>
<feature type="region of interest" description="Disordered" evidence="11">
    <location>
        <begin position="519"/>
        <end position="556"/>
    </location>
</feature>
<evidence type="ECO:0000256" key="7">
    <source>
        <dbReference type="ARBA" id="ARBA00023002"/>
    </source>
</evidence>
<dbReference type="GO" id="GO:0015677">
    <property type="term" value="P:copper ion import"/>
    <property type="evidence" value="ECO:0007669"/>
    <property type="project" value="TreeGrafter"/>
</dbReference>
<accession>A0A1Y2E924</accession>
<evidence type="ECO:0000313" key="14">
    <source>
        <dbReference type="EMBL" id="ORY68042.1"/>
    </source>
</evidence>
<dbReference type="GO" id="GO:0006826">
    <property type="term" value="P:iron ion transport"/>
    <property type="evidence" value="ECO:0007669"/>
    <property type="project" value="TreeGrafter"/>
</dbReference>
<evidence type="ECO:0000256" key="1">
    <source>
        <dbReference type="ARBA" id="ARBA00004141"/>
    </source>
</evidence>
<keyword evidence="8" id="KW-0406">Ion transport</keyword>
<dbReference type="Pfam" id="PF08030">
    <property type="entry name" value="NAD_binding_6"/>
    <property type="match status" value="1"/>
</dbReference>
<evidence type="ECO:0000313" key="15">
    <source>
        <dbReference type="Proteomes" id="UP000193467"/>
    </source>
</evidence>
<dbReference type="InterPro" id="IPR013112">
    <property type="entry name" value="FAD-bd_8"/>
</dbReference>
<evidence type="ECO:0000256" key="9">
    <source>
        <dbReference type="ARBA" id="ARBA00023136"/>
    </source>
</evidence>
<dbReference type="EMBL" id="MCGR01000059">
    <property type="protein sequence ID" value="ORY68042.1"/>
    <property type="molecule type" value="Genomic_DNA"/>
</dbReference>
<dbReference type="InterPro" id="IPR039261">
    <property type="entry name" value="FNR_nucleotide-bd"/>
</dbReference>
<dbReference type="GO" id="GO:0000293">
    <property type="term" value="F:ferric-chelate reductase activity"/>
    <property type="evidence" value="ECO:0007669"/>
    <property type="project" value="UniProtKB-ARBA"/>
</dbReference>
<feature type="transmembrane region" description="Helical" evidence="12">
    <location>
        <begin position="264"/>
        <end position="283"/>
    </location>
</feature>
<feature type="transmembrane region" description="Helical" evidence="12">
    <location>
        <begin position="33"/>
        <end position="54"/>
    </location>
</feature>
<proteinExistence type="inferred from homology"/>
<comment type="subcellular location">
    <subcellularLocation>
        <location evidence="1">Membrane</location>
        <topology evidence="1">Multi-pass membrane protein</topology>
    </subcellularLocation>
</comment>
<feature type="transmembrane region" description="Helical" evidence="12">
    <location>
        <begin position="238"/>
        <end position="257"/>
    </location>
</feature>
<dbReference type="AlphaFoldDB" id="A0A1Y2E924"/>
<dbReference type="InterPro" id="IPR051410">
    <property type="entry name" value="Ferric/Cupric_Reductase"/>
</dbReference>
<protein>
    <submittedName>
        <fullName evidence="14">Ferric reductase NAD binding domain-domain-containing protein</fullName>
    </submittedName>
</protein>
<dbReference type="Gene3D" id="3.40.50.80">
    <property type="entry name" value="Nucleotide-binding domain of ferredoxin-NADP reductase (FNR) module"/>
    <property type="match status" value="1"/>
</dbReference>
<feature type="transmembrane region" description="Helical" evidence="12">
    <location>
        <begin position="198"/>
        <end position="218"/>
    </location>
</feature>
<evidence type="ECO:0000259" key="13">
    <source>
        <dbReference type="PROSITE" id="PS51384"/>
    </source>
</evidence>
<keyword evidence="7" id="KW-0560">Oxidoreductase</keyword>
<evidence type="ECO:0000256" key="6">
    <source>
        <dbReference type="ARBA" id="ARBA00022989"/>
    </source>
</evidence>
<dbReference type="PANTHER" id="PTHR32361:SF9">
    <property type="entry name" value="FERRIC REDUCTASE TRANSMEMBRANE COMPONENT 3-RELATED"/>
    <property type="match status" value="1"/>
</dbReference>
<dbReference type="STRING" id="106004.A0A1Y2E924"/>
<comment type="similarity">
    <text evidence="2">Belongs to the ferric reductase (FRE) family.</text>
</comment>
<dbReference type="GO" id="GO:0006879">
    <property type="term" value="P:intracellular iron ion homeostasis"/>
    <property type="evidence" value="ECO:0007669"/>
    <property type="project" value="TreeGrafter"/>
</dbReference>
<keyword evidence="6 12" id="KW-1133">Transmembrane helix</keyword>
<comment type="caution">
    <text evidence="14">The sequence shown here is derived from an EMBL/GenBank/DDBJ whole genome shotgun (WGS) entry which is preliminary data.</text>
</comment>
<evidence type="ECO:0000256" key="12">
    <source>
        <dbReference type="SAM" id="Phobius"/>
    </source>
</evidence>
<evidence type="ECO:0000256" key="5">
    <source>
        <dbReference type="ARBA" id="ARBA00022982"/>
    </source>
</evidence>
<feature type="transmembrane region" description="Helical" evidence="12">
    <location>
        <begin position="118"/>
        <end position="140"/>
    </location>
</feature>
<evidence type="ECO:0000256" key="3">
    <source>
        <dbReference type="ARBA" id="ARBA00022448"/>
    </source>
</evidence>
<feature type="compositionally biased region" description="Polar residues" evidence="11">
    <location>
        <begin position="525"/>
        <end position="537"/>
    </location>
</feature>
<reference evidence="14 15" key="1">
    <citation type="submission" date="2016-07" db="EMBL/GenBank/DDBJ databases">
        <title>Pervasive Adenine N6-methylation of Active Genes in Fungi.</title>
        <authorList>
            <consortium name="DOE Joint Genome Institute"/>
            <person name="Mondo S.J."/>
            <person name="Dannebaum R.O."/>
            <person name="Kuo R.C."/>
            <person name="Labutti K."/>
            <person name="Haridas S."/>
            <person name="Kuo A."/>
            <person name="Salamov A."/>
            <person name="Ahrendt S.R."/>
            <person name="Lipzen A."/>
            <person name="Sullivan W."/>
            <person name="Andreopoulos W.B."/>
            <person name="Clum A."/>
            <person name="Lindquist E."/>
            <person name="Daum C."/>
            <person name="Ramamoorthy G.K."/>
            <person name="Gryganskyi A."/>
            <person name="Culley D."/>
            <person name="Magnuson J.K."/>
            <person name="James T.Y."/>
            <person name="O'Malley M.A."/>
            <person name="Stajich J.E."/>
            <person name="Spatafora J.W."/>
            <person name="Visel A."/>
            <person name="Grigoriev I.V."/>
        </authorList>
    </citation>
    <scope>NUCLEOTIDE SEQUENCE [LARGE SCALE GENOMIC DNA]</scope>
    <source>
        <strain evidence="14 15">62-1032</strain>
    </source>
</reference>
<dbReference type="Pfam" id="PF08022">
    <property type="entry name" value="FAD_binding_8"/>
    <property type="match status" value="1"/>
</dbReference>
<dbReference type="Pfam" id="PF01794">
    <property type="entry name" value="Ferric_reduct"/>
    <property type="match status" value="1"/>
</dbReference>
<name>A0A1Y2E924_9BASI</name>
<keyword evidence="4 12" id="KW-0812">Transmembrane</keyword>
<dbReference type="SFLD" id="SFLDG01168">
    <property type="entry name" value="Ferric_reductase_subgroup_(FRE"/>
    <property type="match status" value="1"/>
</dbReference>
<evidence type="ECO:0000256" key="10">
    <source>
        <dbReference type="ARBA" id="ARBA00023180"/>
    </source>
</evidence>
<dbReference type="InParanoid" id="A0A1Y2E924"/>
<dbReference type="InterPro" id="IPR013121">
    <property type="entry name" value="Fe_red_NAD-bd_6"/>
</dbReference>
<keyword evidence="3" id="KW-0813">Transport</keyword>
<dbReference type="Proteomes" id="UP000193467">
    <property type="component" value="Unassembled WGS sequence"/>
</dbReference>
<dbReference type="SUPFAM" id="SSF52343">
    <property type="entry name" value="Ferredoxin reductase-like, C-terminal NADP-linked domain"/>
    <property type="match status" value="1"/>
</dbReference>
<keyword evidence="10" id="KW-0325">Glycoprotein</keyword>
<evidence type="ECO:0000256" key="11">
    <source>
        <dbReference type="SAM" id="MobiDB-lite"/>
    </source>
</evidence>